<dbReference type="EMBL" id="QYUK01000011">
    <property type="protein sequence ID" value="RJF86988.1"/>
    <property type="molecule type" value="Genomic_DNA"/>
</dbReference>
<gene>
    <name evidence="4" type="ORF">D3874_08135</name>
</gene>
<dbReference type="AlphaFoldDB" id="A0A418WAK2"/>
<proteinExistence type="predicted"/>
<name>A0A418WAK2_9PROT</name>
<dbReference type="InterPro" id="IPR013976">
    <property type="entry name" value="HDOD"/>
</dbReference>
<sequence>MNDMTDLQPPPAPAPTTSILFVDDQTNLLQGLQRSLRGMRNEWTMRFASSGKEALAMLDMAPADVVVTDMRMPEMNGAELLSEIRARFPDTVRIILSGEFDQQTGLKALESTHQFLSKPCDSHQLIDAIRRSAQRRELLSNATVRQIVLSLDALPSLPEVYTRLLDLLQGTDAPSKEIAALIESDIGLFSKTLQVANSSFFAMSRQVTSGLQAVNMLGLDVIRGLVLSHGIQQNFQARLDARIIEGLWQSAMTIATLASALARRLDLPLAVQTETFTASLLRDVGQLVFLSIERRYIDILDAHRNDFETLLGRETSTFGTTHADVGAYLLGLWNLPDVIVETAAFHHQPSRSPVRQKGALAMVHVAGALSAVAAGQKNPLDQAYLREAGLPADLGFWQAALLASGV</sequence>
<reference evidence="4 5" key="1">
    <citation type="submission" date="2018-09" db="EMBL/GenBank/DDBJ databases">
        <authorList>
            <person name="Zhu H."/>
        </authorList>
    </citation>
    <scope>NUCLEOTIDE SEQUENCE [LARGE SCALE GENOMIC DNA]</scope>
    <source>
        <strain evidence="4 5">K1W22B-8</strain>
    </source>
</reference>
<keyword evidence="1" id="KW-0597">Phosphoprotein</keyword>
<organism evidence="4 5">
    <name type="scientific">Oleomonas cavernae</name>
    <dbReference type="NCBI Taxonomy" id="2320859"/>
    <lineage>
        <taxon>Bacteria</taxon>
        <taxon>Pseudomonadati</taxon>
        <taxon>Pseudomonadota</taxon>
        <taxon>Alphaproteobacteria</taxon>
        <taxon>Acetobacterales</taxon>
        <taxon>Acetobacteraceae</taxon>
        <taxon>Oleomonas</taxon>
    </lineage>
</organism>
<evidence type="ECO:0000313" key="5">
    <source>
        <dbReference type="Proteomes" id="UP000284605"/>
    </source>
</evidence>
<keyword evidence="5" id="KW-1185">Reference proteome</keyword>
<dbReference type="SUPFAM" id="SSF52172">
    <property type="entry name" value="CheY-like"/>
    <property type="match status" value="1"/>
</dbReference>
<accession>A0A418WAK2</accession>
<dbReference type="SMART" id="SM00448">
    <property type="entry name" value="REC"/>
    <property type="match status" value="1"/>
</dbReference>
<dbReference type="Pfam" id="PF00072">
    <property type="entry name" value="Response_reg"/>
    <property type="match status" value="1"/>
</dbReference>
<dbReference type="InterPro" id="IPR052340">
    <property type="entry name" value="RNase_Y/CdgJ"/>
</dbReference>
<dbReference type="CDD" id="cd17569">
    <property type="entry name" value="REC_HupR-like"/>
    <property type="match status" value="1"/>
</dbReference>
<dbReference type="InterPro" id="IPR011006">
    <property type="entry name" value="CheY-like_superfamily"/>
</dbReference>
<dbReference type="InterPro" id="IPR001789">
    <property type="entry name" value="Sig_transdc_resp-reg_receiver"/>
</dbReference>
<protein>
    <submittedName>
        <fullName evidence="4">HDOD domain-containing protein</fullName>
    </submittedName>
</protein>
<evidence type="ECO:0000313" key="4">
    <source>
        <dbReference type="EMBL" id="RJF86988.1"/>
    </source>
</evidence>
<feature type="domain" description="Response regulatory" evidence="2">
    <location>
        <begin position="18"/>
        <end position="133"/>
    </location>
</feature>
<evidence type="ECO:0000259" key="3">
    <source>
        <dbReference type="PROSITE" id="PS51833"/>
    </source>
</evidence>
<feature type="modified residue" description="4-aspartylphosphate" evidence="1">
    <location>
        <position position="69"/>
    </location>
</feature>
<evidence type="ECO:0000256" key="1">
    <source>
        <dbReference type="PROSITE-ProRule" id="PRU00169"/>
    </source>
</evidence>
<dbReference type="Gene3D" id="1.10.3210.10">
    <property type="entry name" value="Hypothetical protein af1432"/>
    <property type="match status" value="1"/>
</dbReference>
<comment type="caution">
    <text evidence="4">The sequence shown here is derived from an EMBL/GenBank/DDBJ whole genome shotgun (WGS) entry which is preliminary data.</text>
</comment>
<evidence type="ECO:0000259" key="2">
    <source>
        <dbReference type="PROSITE" id="PS50110"/>
    </source>
</evidence>
<dbReference type="InterPro" id="IPR014626">
    <property type="entry name" value="Sig_transdc_resp-reg_put"/>
</dbReference>
<dbReference type="PROSITE" id="PS51833">
    <property type="entry name" value="HDOD"/>
    <property type="match status" value="1"/>
</dbReference>
<dbReference type="GO" id="GO:0000160">
    <property type="term" value="P:phosphorelay signal transduction system"/>
    <property type="evidence" value="ECO:0007669"/>
    <property type="project" value="InterPro"/>
</dbReference>
<feature type="domain" description="HDOD" evidence="3">
    <location>
        <begin position="154"/>
        <end position="349"/>
    </location>
</feature>
<dbReference type="SUPFAM" id="SSF109604">
    <property type="entry name" value="HD-domain/PDEase-like"/>
    <property type="match status" value="1"/>
</dbReference>
<dbReference type="Proteomes" id="UP000284605">
    <property type="component" value="Unassembled WGS sequence"/>
</dbReference>
<dbReference type="PANTHER" id="PTHR33525:SF3">
    <property type="entry name" value="RIBONUCLEASE Y"/>
    <property type="match status" value="1"/>
</dbReference>
<dbReference type="Gene3D" id="3.40.50.2300">
    <property type="match status" value="1"/>
</dbReference>
<dbReference type="PIRSF" id="PIRSF036883">
    <property type="entry name" value="RR_HD-GYP_mod"/>
    <property type="match status" value="1"/>
</dbReference>
<dbReference type="PROSITE" id="PS50110">
    <property type="entry name" value="RESPONSE_REGULATORY"/>
    <property type="match status" value="1"/>
</dbReference>
<dbReference type="Pfam" id="PF08668">
    <property type="entry name" value="HDOD"/>
    <property type="match status" value="1"/>
</dbReference>
<dbReference type="PANTHER" id="PTHR33525">
    <property type="match status" value="1"/>
</dbReference>